<evidence type="ECO:0000256" key="8">
    <source>
        <dbReference type="ARBA" id="ARBA00023004"/>
    </source>
</evidence>
<evidence type="ECO:0000313" key="13">
    <source>
        <dbReference type="Proteomes" id="UP000288805"/>
    </source>
</evidence>
<keyword evidence="8" id="KW-0408">Iron</keyword>
<keyword evidence="2" id="KW-0812">Transmembrane</keyword>
<evidence type="ECO:0000256" key="4">
    <source>
        <dbReference type="ARBA" id="ARBA00022723"/>
    </source>
</evidence>
<organism evidence="12 13">
    <name type="scientific">Vitis vinifera</name>
    <name type="common">Grape</name>
    <dbReference type="NCBI Taxonomy" id="29760"/>
    <lineage>
        <taxon>Eukaryota</taxon>
        <taxon>Viridiplantae</taxon>
        <taxon>Streptophyta</taxon>
        <taxon>Embryophyta</taxon>
        <taxon>Tracheophyta</taxon>
        <taxon>Spermatophyta</taxon>
        <taxon>Magnoliopsida</taxon>
        <taxon>eudicotyledons</taxon>
        <taxon>Gunneridae</taxon>
        <taxon>Pentapetalae</taxon>
        <taxon>rosids</taxon>
        <taxon>Vitales</taxon>
        <taxon>Vitaceae</taxon>
        <taxon>Viteae</taxon>
        <taxon>Vitis</taxon>
    </lineage>
</organism>
<dbReference type="PANTHER" id="PTHR21266:SF32">
    <property type="entry name" value="CHOLESTEROL 7-DESATURASE NVD"/>
    <property type="match status" value="1"/>
</dbReference>
<dbReference type="EMBL" id="QGNW01000026">
    <property type="protein sequence ID" value="RVX12807.1"/>
    <property type="molecule type" value="Genomic_DNA"/>
</dbReference>
<dbReference type="SUPFAM" id="SSF50022">
    <property type="entry name" value="ISP domain"/>
    <property type="match status" value="1"/>
</dbReference>
<evidence type="ECO:0000256" key="5">
    <source>
        <dbReference type="ARBA" id="ARBA00022946"/>
    </source>
</evidence>
<evidence type="ECO:0000256" key="7">
    <source>
        <dbReference type="ARBA" id="ARBA00023002"/>
    </source>
</evidence>
<keyword evidence="9" id="KW-0411">Iron-sulfur</keyword>
<dbReference type="Proteomes" id="UP000288805">
    <property type="component" value="Unassembled WGS sequence"/>
</dbReference>
<name>A0A438JV25_VITVI</name>
<comment type="caution">
    <text evidence="12">The sequence shown here is derived from an EMBL/GenBank/DDBJ whole genome shotgun (WGS) entry which is preliminary data.</text>
</comment>
<feature type="domain" description="Rieske" evidence="11">
    <location>
        <begin position="45"/>
        <end position="103"/>
    </location>
</feature>
<dbReference type="InterPro" id="IPR017941">
    <property type="entry name" value="Rieske_2Fe-2S"/>
</dbReference>
<accession>A0A438JV25</accession>
<evidence type="ECO:0000256" key="6">
    <source>
        <dbReference type="ARBA" id="ARBA00022989"/>
    </source>
</evidence>
<evidence type="ECO:0000256" key="2">
    <source>
        <dbReference type="ARBA" id="ARBA00022692"/>
    </source>
</evidence>
<evidence type="ECO:0000313" key="12">
    <source>
        <dbReference type="EMBL" id="RVX12807.1"/>
    </source>
</evidence>
<keyword evidence="4" id="KW-0479">Metal-binding</keyword>
<dbReference type="Pfam" id="PF00355">
    <property type="entry name" value="Rieske"/>
    <property type="match status" value="1"/>
</dbReference>
<keyword evidence="3" id="KW-0001">2Fe-2S</keyword>
<evidence type="ECO:0000256" key="9">
    <source>
        <dbReference type="ARBA" id="ARBA00023014"/>
    </source>
</evidence>
<gene>
    <name evidence="12" type="primary">PTC52_0</name>
    <name evidence="12" type="ORF">CK203_009822</name>
</gene>
<evidence type="ECO:0000256" key="1">
    <source>
        <dbReference type="ARBA" id="ARBA00004370"/>
    </source>
</evidence>
<keyword evidence="10" id="KW-0472">Membrane</keyword>
<keyword evidence="5" id="KW-0809">Transit peptide</keyword>
<proteinExistence type="predicted"/>
<keyword evidence="7" id="KW-0560">Oxidoreductase</keyword>
<dbReference type="GO" id="GO:0016491">
    <property type="term" value="F:oxidoreductase activity"/>
    <property type="evidence" value="ECO:0007669"/>
    <property type="project" value="UniProtKB-KW"/>
</dbReference>
<dbReference type="GO" id="GO:0046872">
    <property type="term" value="F:metal ion binding"/>
    <property type="evidence" value="ECO:0007669"/>
    <property type="project" value="UniProtKB-KW"/>
</dbReference>
<evidence type="ECO:0000256" key="10">
    <source>
        <dbReference type="ARBA" id="ARBA00023136"/>
    </source>
</evidence>
<comment type="subcellular location">
    <subcellularLocation>
        <location evidence="1">Membrane</location>
    </subcellularLocation>
</comment>
<protein>
    <submittedName>
        <fullName evidence="12">Protochlorophyllide-dependent translocon component 52, chloroplastic</fullName>
    </submittedName>
</protein>
<dbReference type="GO" id="GO:0051537">
    <property type="term" value="F:2 iron, 2 sulfur cluster binding"/>
    <property type="evidence" value="ECO:0007669"/>
    <property type="project" value="UniProtKB-KW"/>
</dbReference>
<dbReference type="InterPro" id="IPR050584">
    <property type="entry name" value="Cholesterol_7-desaturase"/>
</dbReference>
<evidence type="ECO:0000259" key="11">
    <source>
        <dbReference type="PROSITE" id="PS51296"/>
    </source>
</evidence>
<dbReference type="GO" id="GO:0016020">
    <property type="term" value="C:membrane"/>
    <property type="evidence" value="ECO:0007669"/>
    <property type="project" value="UniProtKB-SubCell"/>
</dbReference>
<sequence>MEALRASSSPSSFHLSVLPTRFPISLAQQDLPLVQAKPWRREVRLVFAVVSGCPRIEKGVMGLDVVVWWERNESEWRAFDDACAHGLAPLSEGRIDQWGRLQCVPWPVHTYSRKHVSSGSVAYRGLPVLEVVLQIVSIALIGIPAINHGAMSVAARTTPVSMAVICFVDSRLFSYFIYKAFHFHDHTHAFCRHHCFTYHSEI</sequence>
<keyword evidence="6" id="KW-1133">Transmembrane helix</keyword>
<dbReference type="AlphaFoldDB" id="A0A438JV25"/>
<dbReference type="Gene3D" id="2.102.10.10">
    <property type="entry name" value="Rieske [2Fe-2S] iron-sulphur domain"/>
    <property type="match status" value="1"/>
</dbReference>
<evidence type="ECO:0000256" key="3">
    <source>
        <dbReference type="ARBA" id="ARBA00022714"/>
    </source>
</evidence>
<dbReference type="InterPro" id="IPR036922">
    <property type="entry name" value="Rieske_2Fe-2S_sf"/>
</dbReference>
<dbReference type="PROSITE" id="PS51296">
    <property type="entry name" value="RIESKE"/>
    <property type="match status" value="1"/>
</dbReference>
<reference evidence="12 13" key="1">
    <citation type="journal article" date="2018" name="PLoS Genet.">
        <title>Population sequencing reveals clonal diversity and ancestral inbreeding in the grapevine cultivar Chardonnay.</title>
        <authorList>
            <person name="Roach M.J."/>
            <person name="Johnson D.L."/>
            <person name="Bohlmann J."/>
            <person name="van Vuuren H.J."/>
            <person name="Jones S.J."/>
            <person name="Pretorius I.S."/>
            <person name="Schmidt S.A."/>
            <person name="Borneman A.R."/>
        </authorList>
    </citation>
    <scope>NUCLEOTIDE SEQUENCE [LARGE SCALE GENOMIC DNA]</scope>
    <source>
        <strain evidence="13">cv. Chardonnay</strain>
        <tissue evidence="12">Leaf</tissue>
    </source>
</reference>
<dbReference type="PANTHER" id="PTHR21266">
    <property type="entry name" value="IRON-SULFUR DOMAIN CONTAINING PROTEIN"/>
    <property type="match status" value="1"/>
</dbReference>